<feature type="binding site" evidence="10">
    <location>
        <position position="274"/>
    </location>
    <ligand>
        <name>Mn(2+)</name>
        <dbReference type="ChEBI" id="CHEBI:29035"/>
    </ligand>
</feature>
<evidence type="ECO:0000256" key="6">
    <source>
        <dbReference type="ARBA" id="ARBA00023136"/>
    </source>
</evidence>
<keyword evidence="4 11" id="KW-0812">Transmembrane</keyword>
<dbReference type="AlphaFoldDB" id="A0A8T1RPU0"/>
<evidence type="ECO:0000256" key="5">
    <source>
        <dbReference type="ARBA" id="ARBA00022989"/>
    </source>
</evidence>
<evidence type="ECO:0000256" key="3">
    <source>
        <dbReference type="ARBA" id="ARBA00022679"/>
    </source>
</evidence>
<gene>
    <name evidence="12" type="ORF">CIPAW_01G189100</name>
</gene>
<evidence type="ECO:0000256" key="1">
    <source>
        <dbReference type="ARBA" id="ARBA00004308"/>
    </source>
</evidence>
<feature type="transmembrane region" description="Helical" evidence="11">
    <location>
        <begin position="529"/>
        <end position="554"/>
    </location>
</feature>
<dbReference type="GO" id="GO:0016760">
    <property type="term" value="F:cellulose synthase (UDP-forming) activity"/>
    <property type="evidence" value="ECO:0007669"/>
    <property type="project" value="InterPro"/>
</dbReference>
<keyword evidence="7" id="KW-0961">Cell wall biogenesis/degradation</keyword>
<dbReference type="FunFam" id="3.90.550.10:FF:000194">
    <property type="entry name" value="Cellulose synthase-like protein G2 isoform A"/>
    <property type="match status" value="1"/>
</dbReference>
<feature type="active site" evidence="8">
    <location>
        <position position="140"/>
    </location>
</feature>
<feature type="transmembrane region" description="Helical" evidence="11">
    <location>
        <begin position="560"/>
        <end position="581"/>
    </location>
</feature>
<feature type="transmembrane region" description="Helical" evidence="11">
    <location>
        <begin position="686"/>
        <end position="708"/>
    </location>
</feature>
<dbReference type="Pfam" id="PF03552">
    <property type="entry name" value="Cellulose_synt"/>
    <property type="match status" value="2"/>
</dbReference>
<feature type="binding site" evidence="9">
    <location>
        <position position="110"/>
    </location>
    <ligand>
        <name>UDP-alpha-D-glucose</name>
        <dbReference type="ChEBI" id="CHEBI:58885"/>
    </ligand>
</feature>
<dbReference type="PANTHER" id="PTHR13301">
    <property type="entry name" value="X-BOX TRANSCRIPTION FACTOR-RELATED"/>
    <property type="match status" value="1"/>
</dbReference>
<evidence type="ECO:0000313" key="13">
    <source>
        <dbReference type="Proteomes" id="UP000811609"/>
    </source>
</evidence>
<evidence type="ECO:0000256" key="8">
    <source>
        <dbReference type="PIRSR" id="PIRSR605150-1"/>
    </source>
</evidence>
<feature type="active site" evidence="8">
    <location>
        <position position="454"/>
    </location>
</feature>
<dbReference type="Proteomes" id="UP000811609">
    <property type="component" value="Chromosome 1"/>
</dbReference>
<feature type="binding site" evidence="10">
    <location>
        <position position="298"/>
    </location>
    <ligand>
        <name>Mn(2+)</name>
        <dbReference type="ChEBI" id="CHEBI:29035"/>
    </ligand>
</feature>
<keyword evidence="6 11" id="KW-0472">Membrane</keyword>
<keyword evidence="3" id="KW-0808">Transferase</keyword>
<dbReference type="GO" id="GO:0012505">
    <property type="term" value="C:endomembrane system"/>
    <property type="evidence" value="ECO:0007669"/>
    <property type="project" value="UniProtKB-SubCell"/>
</dbReference>
<accession>A0A8T1RPU0</accession>
<reference evidence="12" key="1">
    <citation type="submission" date="2020-12" db="EMBL/GenBank/DDBJ databases">
        <title>WGS assembly of Carya illinoinensis cv. Pawnee.</title>
        <authorList>
            <person name="Platts A."/>
            <person name="Shu S."/>
            <person name="Wright S."/>
            <person name="Barry K."/>
            <person name="Edger P."/>
            <person name="Pires J.C."/>
            <person name="Schmutz J."/>
        </authorList>
    </citation>
    <scope>NUCLEOTIDE SEQUENCE</scope>
    <source>
        <tissue evidence="12">Leaf</tissue>
    </source>
</reference>
<sequence>MDSLPLHVCHVHKLSILLNRAYSLVHSTALAFLIYYRVSFIFQDLNTRATPGLVPWLLVFASELLLSFIWLLGQAFRWRPVTRTVFPEKLPEDDKLPAIDVFICTTDPDKEPTVEVMNTVLSAMALDYPPEKLNVYLSDDCGSPRTLHGMREAWRFARYWLPFCRRYGIKIRGSEPYFSALSGDGSFGSSEFTTERQKIKERYEMMKDSITKARERGGQGHSRSSTAGDHPSVIEVMQDESDGTLDVLAADKTKMPLLVYVSREKRPSHPHHFKAGALNVLQRVSSVISNSPYILALDCDMYCSDPTSARQAMCFHLDPNIPPSLAFVQFPQRFHNISMSDVYDSQLRTLFSIPWQGLDGLQGPVLSGTGFYIKRVSLYGSTINIADMDLEELKQSFGSSNELIKSVRRIYESNLMDDQDGLQKVTQLLASCSYETDTKWGKEVGFLYDSVVEDYFTGFRLHCNGWTSVYCDTSRPQFLGSGTTNLNDVLIQGTRWSSGLIDVGFSKFCPLIYGPTRISILGSMCYGELAFFPLYCLPLWCFATIPQLCLLNGIPLYPKVSSSFFVIFVFIFVSALSKHLYEVLLTGGSFQTMKNEQRIWMIKSVTCYLYGSLDAIMKKMGLREASFFPTNKAADEEQVKLYQMGKFNFDASNIFLFPMVAIIILNMVAFVGGLLRIMFVGDWDKILVQVFISCYILIMNFPLIEGMIKRKDKGRVQPSVTLLSVIVSIIFSFLGSIIISIVW</sequence>
<dbReference type="GO" id="GO:0030244">
    <property type="term" value="P:cellulose biosynthetic process"/>
    <property type="evidence" value="ECO:0007669"/>
    <property type="project" value="InterPro"/>
</dbReference>
<keyword evidence="5 11" id="KW-1133">Transmembrane helix</keyword>
<evidence type="ECO:0000256" key="10">
    <source>
        <dbReference type="PIRSR" id="PIRSR605150-3"/>
    </source>
</evidence>
<evidence type="ECO:0000313" key="12">
    <source>
        <dbReference type="EMBL" id="KAG6668695.1"/>
    </source>
</evidence>
<evidence type="ECO:0000256" key="2">
    <source>
        <dbReference type="ARBA" id="ARBA00022676"/>
    </source>
</evidence>
<keyword evidence="2" id="KW-0328">Glycosyltransferase</keyword>
<dbReference type="EMBL" id="CM031809">
    <property type="protein sequence ID" value="KAG6668695.1"/>
    <property type="molecule type" value="Genomic_DNA"/>
</dbReference>
<dbReference type="GO" id="GO:0016020">
    <property type="term" value="C:membrane"/>
    <property type="evidence" value="ECO:0007669"/>
    <property type="project" value="InterPro"/>
</dbReference>
<keyword evidence="13" id="KW-1185">Reference proteome</keyword>
<name>A0A8T1RPU0_CARIL</name>
<dbReference type="InterPro" id="IPR005150">
    <property type="entry name" value="Cellulose_synth"/>
</dbReference>
<evidence type="ECO:0008006" key="14">
    <source>
        <dbReference type="Google" id="ProtNLM"/>
    </source>
</evidence>
<feature type="binding site" evidence="9">
    <location>
        <position position="140"/>
    </location>
    <ligand>
        <name>UDP-alpha-D-glucose</name>
        <dbReference type="ChEBI" id="CHEBI:58885"/>
    </ligand>
</feature>
<evidence type="ECO:0000256" key="11">
    <source>
        <dbReference type="SAM" id="Phobius"/>
    </source>
</evidence>
<feature type="transmembrane region" description="Helical" evidence="11">
    <location>
        <begin position="654"/>
        <end position="680"/>
    </location>
</feature>
<feature type="transmembrane region" description="Helical" evidence="11">
    <location>
        <begin position="720"/>
        <end position="742"/>
    </location>
</feature>
<feature type="binding site" evidence="9">
    <location>
        <position position="111"/>
    </location>
    <ligand>
        <name>UDP-alpha-D-glucose</name>
        <dbReference type="ChEBI" id="CHEBI:58885"/>
    </ligand>
</feature>
<comment type="subcellular location">
    <subcellularLocation>
        <location evidence="1">Endomembrane system</location>
    </subcellularLocation>
</comment>
<dbReference type="GO" id="GO:0071555">
    <property type="term" value="P:cell wall organization"/>
    <property type="evidence" value="ECO:0007669"/>
    <property type="project" value="UniProtKB-KW"/>
</dbReference>
<evidence type="ECO:0000256" key="7">
    <source>
        <dbReference type="ARBA" id="ARBA00023316"/>
    </source>
</evidence>
<comment type="caution">
    <text evidence="12">The sequence shown here is derived from an EMBL/GenBank/DDBJ whole genome shotgun (WGS) entry which is preliminary data.</text>
</comment>
<protein>
    <recommendedName>
        <fullName evidence="14">Cellulose synthase-like protein G2</fullName>
    </recommendedName>
</protein>
<evidence type="ECO:0000256" key="9">
    <source>
        <dbReference type="PIRSR" id="PIRSR605150-2"/>
    </source>
</evidence>
<proteinExistence type="predicted"/>
<organism evidence="12 13">
    <name type="scientific">Carya illinoinensis</name>
    <name type="common">Pecan</name>
    <dbReference type="NCBI Taxonomy" id="32201"/>
    <lineage>
        <taxon>Eukaryota</taxon>
        <taxon>Viridiplantae</taxon>
        <taxon>Streptophyta</taxon>
        <taxon>Embryophyta</taxon>
        <taxon>Tracheophyta</taxon>
        <taxon>Spermatophyta</taxon>
        <taxon>Magnoliopsida</taxon>
        <taxon>eudicotyledons</taxon>
        <taxon>Gunneridae</taxon>
        <taxon>Pentapetalae</taxon>
        <taxon>rosids</taxon>
        <taxon>fabids</taxon>
        <taxon>Fagales</taxon>
        <taxon>Juglandaceae</taxon>
        <taxon>Carya</taxon>
    </lineage>
</organism>
<feature type="transmembrane region" description="Helical" evidence="11">
    <location>
        <begin position="54"/>
        <end position="73"/>
    </location>
</feature>
<feature type="transmembrane region" description="Helical" evidence="11">
    <location>
        <begin position="21"/>
        <end position="42"/>
    </location>
</feature>
<evidence type="ECO:0000256" key="4">
    <source>
        <dbReference type="ARBA" id="ARBA00022692"/>
    </source>
</evidence>